<name>A0AAE0RU34_9BIVA</name>
<comment type="caution">
    <text evidence="2">The sequence shown here is derived from an EMBL/GenBank/DDBJ whole genome shotgun (WGS) entry which is preliminary data.</text>
</comment>
<dbReference type="Pfam" id="PF00535">
    <property type="entry name" value="Glycos_transf_2"/>
    <property type="match status" value="1"/>
</dbReference>
<dbReference type="GO" id="GO:0016758">
    <property type="term" value="F:hexosyltransferase activity"/>
    <property type="evidence" value="ECO:0007669"/>
    <property type="project" value="UniProtKB-ARBA"/>
</dbReference>
<reference evidence="2" key="3">
    <citation type="submission" date="2023-05" db="EMBL/GenBank/DDBJ databases">
        <authorList>
            <person name="Smith C.H."/>
        </authorList>
    </citation>
    <scope>NUCLEOTIDE SEQUENCE</scope>
    <source>
        <strain evidence="2">CHS0354</strain>
        <tissue evidence="2">Mantle</tissue>
    </source>
</reference>
<dbReference type="InterPro" id="IPR001173">
    <property type="entry name" value="Glyco_trans_2-like"/>
</dbReference>
<dbReference type="SUPFAM" id="SSF53448">
    <property type="entry name" value="Nucleotide-diphospho-sugar transferases"/>
    <property type="match status" value="1"/>
</dbReference>
<dbReference type="EMBL" id="JAEAOA010001694">
    <property type="protein sequence ID" value="KAK3579544.1"/>
    <property type="molecule type" value="Genomic_DNA"/>
</dbReference>
<evidence type="ECO:0000259" key="1">
    <source>
        <dbReference type="Pfam" id="PF00535"/>
    </source>
</evidence>
<dbReference type="PANTHER" id="PTHR22916:SF3">
    <property type="entry name" value="UDP-GLCNAC:BETAGAL BETA-1,3-N-ACETYLGLUCOSAMINYLTRANSFERASE-LIKE PROTEIN 1"/>
    <property type="match status" value="1"/>
</dbReference>
<reference evidence="2" key="2">
    <citation type="journal article" date="2021" name="Genome Biol. Evol.">
        <title>Developing a high-quality reference genome for a parasitic bivalve with doubly uniparental inheritance (Bivalvia: Unionida).</title>
        <authorList>
            <person name="Smith C.H."/>
        </authorList>
    </citation>
    <scope>NUCLEOTIDE SEQUENCE</scope>
    <source>
        <strain evidence="2">CHS0354</strain>
        <tissue evidence="2">Mantle</tissue>
    </source>
</reference>
<accession>A0AAE0RU34</accession>
<proteinExistence type="predicted"/>
<dbReference type="InterPro" id="IPR029044">
    <property type="entry name" value="Nucleotide-diphossugar_trans"/>
</dbReference>
<protein>
    <recommendedName>
        <fullName evidence="1">Glycosyltransferase 2-like domain-containing protein</fullName>
    </recommendedName>
</protein>
<dbReference type="PANTHER" id="PTHR22916">
    <property type="entry name" value="GLYCOSYLTRANSFERASE"/>
    <property type="match status" value="1"/>
</dbReference>
<dbReference type="Gene3D" id="3.90.550.10">
    <property type="entry name" value="Spore Coat Polysaccharide Biosynthesis Protein SpsA, Chain A"/>
    <property type="match status" value="1"/>
</dbReference>
<keyword evidence="3" id="KW-1185">Reference proteome</keyword>
<evidence type="ECO:0000313" key="2">
    <source>
        <dbReference type="EMBL" id="KAK3579544.1"/>
    </source>
</evidence>
<reference evidence="2" key="1">
    <citation type="journal article" date="2021" name="Genome Biol. Evol.">
        <title>A High-Quality Reference Genome for a Parasitic Bivalve with Doubly Uniparental Inheritance (Bivalvia: Unionida).</title>
        <authorList>
            <person name="Smith C.H."/>
        </authorList>
    </citation>
    <scope>NUCLEOTIDE SEQUENCE</scope>
    <source>
        <strain evidence="2">CHS0354</strain>
    </source>
</reference>
<sequence>MSDVSIILAVHNAERWLDDCLASVVEQNFSGKLELSIYLDACTDSSEGIIQCWKDKLAEKDITVIISGHQDSCPRGAGFSKNRAVMQSSGKYLCILDADDVMCNDRIAQQFAAAKSQPNSIIGCRFHRMPEGSTERYTKWANTLSNDQLYTQAYTSHGPTLIMPTWFFERQVFNKVGGLDEGGKGVPEDLIFFYKHLELCGKLYCVEHDLLMYRYHPGSATCSISEETIWRLRVDFIQRRVLDKWETFTIWNAGKQGRKLFRSLTPQNQKKVSAFCDVDEKKIAKKFYIYEESKERFKPKIPVIDFREAAPPFIICIKLDLTSGNFEKNIDSLKLLEGTDYFHFN</sequence>
<feature type="domain" description="Glycosyltransferase 2-like" evidence="1">
    <location>
        <begin position="5"/>
        <end position="176"/>
    </location>
</feature>
<dbReference type="AlphaFoldDB" id="A0AAE0RU34"/>
<gene>
    <name evidence="2" type="ORF">CHS0354_028380</name>
</gene>
<evidence type="ECO:0000313" key="3">
    <source>
        <dbReference type="Proteomes" id="UP001195483"/>
    </source>
</evidence>
<organism evidence="2 3">
    <name type="scientific">Potamilus streckersoni</name>
    <dbReference type="NCBI Taxonomy" id="2493646"/>
    <lineage>
        <taxon>Eukaryota</taxon>
        <taxon>Metazoa</taxon>
        <taxon>Spiralia</taxon>
        <taxon>Lophotrochozoa</taxon>
        <taxon>Mollusca</taxon>
        <taxon>Bivalvia</taxon>
        <taxon>Autobranchia</taxon>
        <taxon>Heteroconchia</taxon>
        <taxon>Palaeoheterodonta</taxon>
        <taxon>Unionida</taxon>
        <taxon>Unionoidea</taxon>
        <taxon>Unionidae</taxon>
        <taxon>Ambleminae</taxon>
        <taxon>Lampsilini</taxon>
        <taxon>Potamilus</taxon>
    </lineage>
</organism>
<dbReference type="Proteomes" id="UP001195483">
    <property type="component" value="Unassembled WGS sequence"/>
</dbReference>